<evidence type="ECO:0000256" key="7">
    <source>
        <dbReference type="ARBA" id="ARBA00033408"/>
    </source>
</evidence>
<protein>
    <recommendedName>
        <fullName evidence="2 8">DNA repair protein RecN</fullName>
    </recommendedName>
    <alternativeName>
        <fullName evidence="7 8">Recombination protein N</fullName>
    </alternativeName>
</protein>
<gene>
    <name evidence="10" type="ORF">J2S15_003600</name>
</gene>
<proteinExistence type="inferred from homology"/>
<evidence type="ECO:0000256" key="4">
    <source>
        <dbReference type="ARBA" id="ARBA00022763"/>
    </source>
</evidence>
<organism evidence="10 11">
    <name type="scientific">Breznakia pachnodae</name>
    <dbReference type="NCBI Taxonomy" id="265178"/>
    <lineage>
        <taxon>Bacteria</taxon>
        <taxon>Bacillati</taxon>
        <taxon>Bacillota</taxon>
        <taxon>Erysipelotrichia</taxon>
        <taxon>Erysipelotrichales</taxon>
        <taxon>Erysipelotrichaceae</taxon>
        <taxon>Breznakia</taxon>
    </lineage>
</organism>
<comment type="similarity">
    <text evidence="1 8">Belongs to the RecN family.</text>
</comment>
<dbReference type="NCBIfam" id="TIGR00634">
    <property type="entry name" value="recN"/>
    <property type="match status" value="1"/>
</dbReference>
<keyword evidence="11" id="KW-1185">Reference proteome</keyword>
<reference evidence="10 11" key="1">
    <citation type="submission" date="2023-07" db="EMBL/GenBank/DDBJ databases">
        <title>Genomic Encyclopedia of Type Strains, Phase IV (KMG-IV): sequencing the most valuable type-strain genomes for metagenomic binning, comparative biology and taxonomic classification.</title>
        <authorList>
            <person name="Goeker M."/>
        </authorList>
    </citation>
    <scope>NUCLEOTIDE SEQUENCE [LARGE SCALE GENOMIC DNA]</scope>
    <source>
        <strain evidence="10 11">DSM 16784</strain>
    </source>
</reference>
<keyword evidence="9" id="KW-0175">Coiled coil</keyword>
<dbReference type="InterPro" id="IPR027417">
    <property type="entry name" value="P-loop_NTPase"/>
</dbReference>
<evidence type="ECO:0000256" key="9">
    <source>
        <dbReference type="SAM" id="Coils"/>
    </source>
</evidence>
<keyword evidence="3" id="KW-0547">Nucleotide-binding</keyword>
<comment type="function">
    <text evidence="8">May be involved in recombinational repair of damaged DNA.</text>
</comment>
<dbReference type="CDD" id="cd03241">
    <property type="entry name" value="ABC_RecN"/>
    <property type="match status" value="2"/>
</dbReference>
<dbReference type="Gene3D" id="3.40.50.300">
    <property type="entry name" value="P-loop containing nucleotide triphosphate hydrolases"/>
    <property type="match status" value="2"/>
</dbReference>
<dbReference type="SUPFAM" id="SSF52540">
    <property type="entry name" value="P-loop containing nucleoside triphosphate hydrolases"/>
    <property type="match status" value="1"/>
</dbReference>
<dbReference type="PANTHER" id="PTHR11059:SF0">
    <property type="entry name" value="DNA REPAIR PROTEIN RECN"/>
    <property type="match status" value="1"/>
</dbReference>
<evidence type="ECO:0000256" key="3">
    <source>
        <dbReference type="ARBA" id="ARBA00022741"/>
    </source>
</evidence>
<name>A0ABU0E803_9FIRM</name>
<keyword evidence="4 8" id="KW-0227">DNA damage</keyword>
<evidence type="ECO:0000256" key="8">
    <source>
        <dbReference type="PIRNR" id="PIRNR003128"/>
    </source>
</evidence>
<evidence type="ECO:0000256" key="1">
    <source>
        <dbReference type="ARBA" id="ARBA00009441"/>
    </source>
</evidence>
<evidence type="ECO:0000313" key="11">
    <source>
        <dbReference type="Proteomes" id="UP001230220"/>
    </source>
</evidence>
<evidence type="ECO:0000256" key="2">
    <source>
        <dbReference type="ARBA" id="ARBA00021315"/>
    </source>
</evidence>
<dbReference type="EMBL" id="JAUSUR010000008">
    <property type="protein sequence ID" value="MDQ0362839.1"/>
    <property type="molecule type" value="Genomic_DNA"/>
</dbReference>
<keyword evidence="6 8" id="KW-0234">DNA repair</keyword>
<keyword evidence="5" id="KW-0067">ATP-binding</keyword>
<accession>A0ABU0E803</accession>
<evidence type="ECO:0000256" key="5">
    <source>
        <dbReference type="ARBA" id="ARBA00022840"/>
    </source>
</evidence>
<evidence type="ECO:0000313" key="10">
    <source>
        <dbReference type="EMBL" id="MDQ0362839.1"/>
    </source>
</evidence>
<dbReference type="PIRSF" id="PIRSF003128">
    <property type="entry name" value="RecN"/>
    <property type="match status" value="1"/>
</dbReference>
<dbReference type="Proteomes" id="UP001230220">
    <property type="component" value="Unassembled WGS sequence"/>
</dbReference>
<evidence type="ECO:0000256" key="6">
    <source>
        <dbReference type="ARBA" id="ARBA00023204"/>
    </source>
</evidence>
<feature type="coiled-coil region" evidence="9">
    <location>
        <begin position="160"/>
        <end position="223"/>
    </location>
</feature>
<dbReference type="InterPro" id="IPR004604">
    <property type="entry name" value="DNA_recomb/repair_RecN"/>
</dbReference>
<dbReference type="RefSeq" id="WP_307410948.1">
    <property type="nucleotide sequence ID" value="NZ_JAUSUR010000008.1"/>
</dbReference>
<comment type="caution">
    <text evidence="10">The sequence shown here is derived from an EMBL/GenBank/DDBJ whole genome shotgun (WGS) entry which is preliminary data.</text>
</comment>
<sequence>MIQNLYVKNFVLIDELNLDFHSSFSSFTGETGAGKSLFIDALSILCGARVNSSYIQKGAEKAFIEATVNLPQDHPGIKKLEEAGFSLDDDYIIISREFNIEGKSIARINNRTTTVSLIKEVMGDVIDIHSQHDSQYLLDSKNHLMLLDRFVGEETLVNQVIDLYKNYRNLQKELDVLMNEEFSLDDLEFYKYQLEEIVSFDLKENEVEELELVQKEMSSFEKVSSKLNAAISILESSGYAKVYEAQKELEDLDSSTVTGIKEEFLNAYYLIDENLIALKEYANTLEYDEEKFNYVQTRLYDIQKLMRKHGHTYEDVIKKKEEMEEKIAAMENRDGYIADKQRQIDYAYENYTTAASKLSEKRKSASIKLEKQVQKELYDLHLQNAQFHVHFELEDSKTGIDKVEFYISMNKGEDPKPLTKVISGGELSRLMLGLKSIFSKLQNIQTIIFDEIDTGVSGNVAYAIGKKMRQLANDTQVFSITHLAPVAAWGNYHYLVEKEEKNGRTVSRIRQLSEEERIIELAAISSNSSSTQALDAAKELYQSTQSDNA</sequence>
<dbReference type="PANTHER" id="PTHR11059">
    <property type="entry name" value="DNA REPAIR PROTEIN RECN"/>
    <property type="match status" value="1"/>
</dbReference>